<evidence type="ECO:0000313" key="2">
    <source>
        <dbReference type="Proteomes" id="UP000030645"/>
    </source>
</evidence>
<gene>
    <name evidence="1" type="ORF">L484_014816</name>
</gene>
<evidence type="ECO:0000313" key="1">
    <source>
        <dbReference type="EMBL" id="EXB31389.1"/>
    </source>
</evidence>
<dbReference type="EMBL" id="KE343506">
    <property type="protein sequence ID" value="EXB31389.1"/>
    <property type="molecule type" value="Genomic_DNA"/>
</dbReference>
<protein>
    <submittedName>
        <fullName evidence="1">Uncharacterized protein</fullName>
    </submittedName>
</protein>
<organism evidence="1 2">
    <name type="scientific">Morus notabilis</name>
    <dbReference type="NCBI Taxonomy" id="981085"/>
    <lineage>
        <taxon>Eukaryota</taxon>
        <taxon>Viridiplantae</taxon>
        <taxon>Streptophyta</taxon>
        <taxon>Embryophyta</taxon>
        <taxon>Tracheophyta</taxon>
        <taxon>Spermatophyta</taxon>
        <taxon>Magnoliopsida</taxon>
        <taxon>eudicotyledons</taxon>
        <taxon>Gunneridae</taxon>
        <taxon>Pentapetalae</taxon>
        <taxon>rosids</taxon>
        <taxon>fabids</taxon>
        <taxon>Rosales</taxon>
        <taxon>Moraceae</taxon>
        <taxon>Moreae</taxon>
        <taxon>Morus</taxon>
    </lineage>
</organism>
<name>W9QEX9_9ROSA</name>
<accession>W9QEX9</accession>
<proteinExistence type="predicted"/>
<reference evidence="2" key="1">
    <citation type="submission" date="2013-01" db="EMBL/GenBank/DDBJ databases">
        <title>Draft Genome Sequence of a Mulberry Tree, Morus notabilis C.K. Schneid.</title>
        <authorList>
            <person name="He N."/>
            <person name="Zhao S."/>
        </authorList>
    </citation>
    <scope>NUCLEOTIDE SEQUENCE</scope>
</reference>
<keyword evidence="2" id="KW-1185">Reference proteome</keyword>
<dbReference type="AlphaFoldDB" id="W9QEX9"/>
<sequence>MKCHHRGSEFLNSGPMPLKLHPLAAVRNLGPSMHRCRSVVESLASRWVFANGGLKSVKLMCFVSPESGFCLAGK</sequence>
<dbReference type="Proteomes" id="UP000030645">
    <property type="component" value="Unassembled WGS sequence"/>
</dbReference>